<dbReference type="CDD" id="cd07831">
    <property type="entry name" value="STKc_MOK"/>
    <property type="match status" value="1"/>
</dbReference>
<proteinExistence type="predicted"/>
<dbReference type="OrthoDB" id="2158884at2759"/>
<feature type="region of interest" description="Disordered" evidence="3">
    <location>
        <begin position="431"/>
        <end position="451"/>
    </location>
</feature>
<dbReference type="FunFam" id="3.30.200.20:FF:000271">
    <property type="entry name" value="MAPK/MAK/MRK overlapping kinase"/>
    <property type="match status" value="1"/>
</dbReference>
<evidence type="ECO:0000259" key="4">
    <source>
        <dbReference type="PROSITE" id="PS50011"/>
    </source>
</evidence>
<dbReference type="GO" id="GO:0005524">
    <property type="term" value="F:ATP binding"/>
    <property type="evidence" value="ECO:0007669"/>
    <property type="project" value="UniProtKB-KW"/>
</dbReference>
<dbReference type="InterPro" id="IPR011009">
    <property type="entry name" value="Kinase-like_dom_sf"/>
</dbReference>
<organism evidence="5 6">
    <name type="scientific">Dimorphilus gyrociliatus</name>
    <dbReference type="NCBI Taxonomy" id="2664684"/>
    <lineage>
        <taxon>Eukaryota</taxon>
        <taxon>Metazoa</taxon>
        <taxon>Spiralia</taxon>
        <taxon>Lophotrochozoa</taxon>
        <taxon>Annelida</taxon>
        <taxon>Polychaeta</taxon>
        <taxon>Polychaeta incertae sedis</taxon>
        <taxon>Dinophilidae</taxon>
        <taxon>Dimorphilus</taxon>
    </lineage>
</organism>
<dbReference type="AlphaFoldDB" id="A0A7I8VYF1"/>
<keyword evidence="1" id="KW-0547">Nucleotide-binding</keyword>
<dbReference type="FunFam" id="1.10.510.10:FF:000773">
    <property type="entry name" value="MOK protein kinase"/>
    <property type="match status" value="1"/>
</dbReference>
<name>A0A7I8VYF1_9ANNE</name>
<keyword evidence="2" id="KW-0067">ATP-binding</keyword>
<evidence type="ECO:0000256" key="3">
    <source>
        <dbReference type="SAM" id="MobiDB-lite"/>
    </source>
</evidence>
<dbReference type="SMART" id="SM00220">
    <property type="entry name" value="S_TKc"/>
    <property type="match status" value="1"/>
</dbReference>
<dbReference type="InterPro" id="IPR050117">
    <property type="entry name" value="MAPK"/>
</dbReference>
<protein>
    <submittedName>
        <fullName evidence="5">DgyrCDS9797</fullName>
    </submittedName>
</protein>
<dbReference type="PROSITE" id="PS00108">
    <property type="entry name" value="PROTEIN_KINASE_ST"/>
    <property type="match status" value="1"/>
</dbReference>
<evidence type="ECO:0000256" key="2">
    <source>
        <dbReference type="ARBA" id="ARBA00022840"/>
    </source>
</evidence>
<feature type="domain" description="Protein kinase" evidence="4">
    <location>
        <begin position="15"/>
        <end position="297"/>
    </location>
</feature>
<feature type="region of interest" description="Disordered" evidence="3">
    <location>
        <begin position="332"/>
        <end position="363"/>
    </location>
</feature>
<feature type="compositionally biased region" description="Low complexity" evidence="3">
    <location>
        <begin position="332"/>
        <end position="348"/>
    </location>
</feature>
<dbReference type="EMBL" id="CAJFCJ010000014">
    <property type="protein sequence ID" value="CAD5121267.1"/>
    <property type="molecule type" value="Genomic_DNA"/>
</dbReference>
<dbReference type="Pfam" id="PF00069">
    <property type="entry name" value="Pkinase"/>
    <property type="match status" value="1"/>
</dbReference>
<keyword evidence="6" id="KW-1185">Reference proteome</keyword>
<dbReference type="PANTHER" id="PTHR24055">
    <property type="entry name" value="MITOGEN-ACTIVATED PROTEIN KINASE"/>
    <property type="match status" value="1"/>
</dbReference>
<dbReference type="Proteomes" id="UP000549394">
    <property type="component" value="Unassembled WGS sequence"/>
</dbReference>
<evidence type="ECO:0000256" key="1">
    <source>
        <dbReference type="ARBA" id="ARBA00022741"/>
    </source>
</evidence>
<reference evidence="5 6" key="1">
    <citation type="submission" date="2020-08" db="EMBL/GenBank/DDBJ databases">
        <authorList>
            <person name="Hejnol A."/>
        </authorList>
    </citation>
    <scope>NUCLEOTIDE SEQUENCE [LARGE SCALE GENOMIC DNA]</scope>
</reference>
<accession>A0A7I8VYF1</accession>
<dbReference type="SUPFAM" id="SSF56112">
    <property type="entry name" value="Protein kinase-like (PK-like)"/>
    <property type="match status" value="1"/>
</dbReference>
<dbReference type="Gene3D" id="3.30.200.20">
    <property type="entry name" value="Phosphorylase Kinase, domain 1"/>
    <property type="match status" value="1"/>
</dbReference>
<dbReference type="InterPro" id="IPR000719">
    <property type="entry name" value="Prot_kinase_dom"/>
</dbReference>
<sequence>MKKMTITGETFQQRYRLLSKKGEGTFSEVFKCQCIEDGSYWACKKLKQRYESLEQVNQLREIQAMRRLSEHSNILKLQDVIFEKQTGSLILICELMDMNIFELIRGRRHYLDEKKVRNHMYQLLRAIDYMHRNGIFHRDVKPENVLIKDDVLKLADFGSCRSIHSRAPYTEYISTRWYRAPECLLTDGYYSFKMDIWSVGCVLFEVMCLYPLFPGSNEVDQISKIHDIIGTPDPSILDKLKNKTRGINFNFPPKKGSGIEKLMPHAPRDCIDLIYKMCTYDPDERLTARQALKHSYFKELREQERRAKAERRMEEEHANSVKLLETKVISNNASTTPRPTSATRRNNNFFRSEGVKRKKDKHKRRMVLSSNNGMANELPKMNVMHSTYKPTFHLSSYTTAGSYPKIKAKEISSTDPLPRINTLFKQKKVKQSNQTSKNIINGHYQLPSIER</sequence>
<gene>
    <name evidence="5" type="ORF">DGYR_LOCUS9249</name>
</gene>
<comment type="caution">
    <text evidence="5">The sequence shown here is derived from an EMBL/GenBank/DDBJ whole genome shotgun (WGS) entry which is preliminary data.</text>
</comment>
<dbReference type="InterPro" id="IPR008271">
    <property type="entry name" value="Ser/Thr_kinase_AS"/>
</dbReference>
<dbReference type="PROSITE" id="PS50011">
    <property type="entry name" value="PROTEIN_KINASE_DOM"/>
    <property type="match status" value="1"/>
</dbReference>
<evidence type="ECO:0000313" key="6">
    <source>
        <dbReference type="Proteomes" id="UP000549394"/>
    </source>
</evidence>
<evidence type="ECO:0000313" key="5">
    <source>
        <dbReference type="EMBL" id="CAD5121267.1"/>
    </source>
</evidence>
<dbReference type="Gene3D" id="1.10.510.10">
    <property type="entry name" value="Transferase(Phosphotransferase) domain 1"/>
    <property type="match status" value="1"/>
</dbReference>
<dbReference type="GO" id="GO:0004672">
    <property type="term" value="F:protein kinase activity"/>
    <property type="evidence" value="ECO:0007669"/>
    <property type="project" value="InterPro"/>
</dbReference>